<evidence type="ECO:0000313" key="2">
    <source>
        <dbReference type="Proteomes" id="UP001515641"/>
    </source>
</evidence>
<evidence type="ECO:0000313" key="1">
    <source>
        <dbReference type="EMBL" id="NHR04408.1"/>
    </source>
</evidence>
<reference evidence="1 2" key="1">
    <citation type="submission" date="2020-03" db="EMBL/GenBank/DDBJ databases">
        <title>Draft genome sequence of environmentally isolated cultures.</title>
        <authorList>
            <person name="Wilson H.S."/>
            <person name="De Leon M.E."/>
        </authorList>
    </citation>
    <scope>NUCLEOTIDE SEQUENCE [LARGE SCALE GENOMIC DNA]</scope>
    <source>
        <strain evidence="1 2">HSC-31F16</strain>
    </source>
</reference>
<accession>A0ABX0L5X0</accession>
<dbReference type="RefSeq" id="WP_166450925.1">
    <property type="nucleotide sequence ID" value="NZ_JAAOMA010000004.1"/>
</dbReference>
<sequence>MTTKLHFWDDGDPSTGIGRNETVIELALDGYNADETADNIVHAKDVLAKALAEIWDNGTVHVMTSEEANRFVTMQAAGAAQGIQRA</sequence>
<keyword evidence="2" id="KW-1185">Reference proteome</keyword>
<proteinExistence type="predicted"/>
<name>A0ABX0L5X0_9NEIS</name>
<dbReference type="EMBL" id="JAAOMA010000004">
    <property type="protein sequence ID" value="NHR04408.1"/>
    <property type="molecule type" value="Genomic_DNA"/>
</dbReference>
<protein>
    <submittedName>
        <fullName evidence="1">Uncharacterized protein</fullName>
    </submittedName>
</protein>
<comment type="caution">
    <text evidence="1">The sequence shown here is derived from an EMBL/GenBank/DDBJ whole genome shotgun (WGS) entry which is preliminary data.</text>
</comment>
<gene>
    <name evidence="1" type="ORF">HA052_04285</name>
</gene>
<dbReference type="Proteomes" id="UP001515641">
    <property type="component" value="Unassembled WGS sequence"/>
</dbReference>
<organism evidence="1 2">
    <name type="scientific">Chromobacterium fluminis</name>
    <dbReference type="NCBI Taxonomy" id="3044269"/>
    <lineage>
        <taxon>Bacteria</taxon>
        <taxon>Pseudomonadati</taxon>
        <taxon>Pseudomonadota</taxon>
        <taxon>Betaproteobacteria</taxon>
        <taxon>Neisseriales</taxon>
        <taxon>Chromobacteriaceae</taxon>
        <taxon>Chromobacterium</taxon>
    </lineage>
</organism>